<evidence type="ECO:0000256" key="6">
    <source>
        <dbReference type="RuleBase" id="RU004296"/>
    </source>
</evidence>
<evidence type="ECO:0000256" key="5">
    <source>
        <dbReference type="ARBA" id="ARBA00022825"/>
    </source>
</evidence>
<dbReference type="PANTHER" id="PTHR15462">
    <property type="entry name" value="SERINE PROTEASE"/>
    <property type="match status" value="1"/>
</dbReference>
<accession>A0A238L5N8</accession>
<dbReference type="PRINTS" id="PR00839">
    <property type="entry name" value="V8PROTEASE"/>
</dbReference>
<dbReference type="PANTHER" id="PTHR15462:SF8">
    <property type="entry name" value="SERINE PROTEASE"/>
    <property type="match status" value="1"/>
</dbReference>
<dbReference type="GO" id="GO:0004252">
    <property type="term" value="F:serine-type endopeptidase activity"/>
    <property type="evidence" value="ECO:0007669"/>
    <property type="project" value="InterPro"/>
</dbReference>
<dbReference type="Gene3D" id="2.40.10.10">
    <property type="entry name" value="Trypsin-like serine proteases"/>
    <property type="match status" value="2"/>
</dbReference>
<dbReference type="InterPro" id="IPR009003">
    <property type="entry name" value="Peptidase_S1_PA"/>
</dbReference>
<keyword evidence="8" id="KW-1185">Reference proteome</keyword>
<dbReference type="InterPro" id="IPR018114">
    <property type="entry name" value="TRYPSIN_HIS"/>
</dbReference>
<keyword evidence="2 6" id="KW-0645">Protease</keyword>
<name>A0A238L5N8_9RHOB</name>
<protein>
    <recommendedName>
        <fullName evidence="6">Serine protease</fullName>
        <ecNumber evidence="6">3.4.21.-</ecNumber>
    </recommendedName>
</protein>
<dbReference type="OrthoDB" id="3078754at2"/>
<keyword evidence="3" id="KW-0732">Signal</keyword>
<dbReference type="InterPro" id="IPR043504">
    <property type="entry name" value="Peptidase_S1_PA_chymotrypsin"/>
</dbReference>
<dbReference type="PROSITE" id="PS00134">
    <property type="entry name" value="TRYPSIN_HIS"/>
    <property type="match status" value="1"/>
</dbReference>
<evidence type="ECO:0000256" key="3">
    <source>
        <dbReference type="ARBA" id="ARBA00022729"/>
    </source>
</evidence>
<dbReference type="EC" id="3.4.21.-" evidence="6"/>
<dbReference type="GO" id="GO:0006508">
    <property type="term" value="P:proteolysis"/>
    <property type="evidence" value="ECO:0007669"/>
    <property type="project" value="UniProtKB-KW"/>
</dbReference>
<dbReference type="Proteomes" id="UP000207598">
    <property type="component" value="Unassembled WGS sequence"/>
</dbReference>
<dbReference type="InterPro" id="IPR008256">
    <property type="entry name" value="Peptidase_S1B"/>
</dbReference>
<dbReference type="EMBL" id="FXYF01000021">
    <property type="protein sequence ID" value="SMX50307.1"/>
    <property type="molecule type" value="Genomic_DNA"/>
</dbReference>
<comment type="similarity">
    <text evidence="1 6">Belongs to the peptidase S1B family.</text>
</comment>
<dbReference type="AlphaFoldDB" id="A0A238L5N8"/>
<gene>
    <name evidence="7" type="primary">blaSE</name>
    <name evidence="7" type="ORF">MAA8898_04711</name>
</gene>
<sequence length="274" mass="30146">MTVGGVIRTPLPLDRMVEAMDYAVLGPFDGRWRVRNVTPPLSSVCHVERDFGSGRLSGSTGFLIGDRVVVTAGHCLYSPLRRRGPRRILVTAGRNGPHRPFGAIWAQRWYAHPAFVTQTNPLFDYGVIILPRGFPGLRPALRLTAPGTAELVRARDSRLAHIAGYPSDKRRGELWCHAERMDRIGRRLIAYSVDTCPGHSGAPVWLDTGGGRRDVIAIHTRGPRPSGRGPWGCRPGAPMAPVGHFNTGIRITPTVRRAIIDACHQRGVLQRITN</sequence>
<evidence type="ECO:0000256" key="4">
    <source>
        <dbReference type="ARBA" id="ARBA00022801"/>
    </source>
</evidence>
<dbReference type="RefSeq" id="WP_094023431.1">
    <property type="nucleotide sequence ID" value="NZ_FXYF01000021.1"/>
</dbReference>
<evidence type="ECO:0000256" key="2">
    <source>
        <dbReference type="ARBA" id="ARBA00022670"/>
    </source>
</evidence>
<organism evidence="7 8">
    <name type="scientific">Maliponia aquimaris</name>
    <dbReference type="NCBI Taxonomy" id="1673631"/>
    <lineage>
        <taxon>Bacteria</taxon>
        <taxon>Pseudomonadati</taxon>
        <taxon>Pseudomonadota</taxon>
        <taxon>Alphaproteobacteria</taxon>
        <taxon>Rhodobacterales</taxon>
        <taxon>Paracoccaceae</taxon>
        <taxon>Maliponia</taxon>
    </lineage>
</organism>
<dbReference type="InterPro" id="IPR050966">
    <property type="entry name" value="Glutamyl_endopeptidase"/>
</dbReference>
<dbReference type="Pfam" id="PF13365">
    <property type="entry name" value="Trypsin_2"/>
    <property type="match status" value="1"/>
</dbReference>
<keyword evidence="4 6" id="KW-0378">Hydrolase</keyword>
<dbReference type="SUPFAM" id="SSF50494">
    <property type="entry name" value="Trypsin-like serine proteases"/>
    <property type="match status" value="1"/>
</dbReference>
<proteinExistence type="inferred from homology"/>
<evidence type="ECO:0000256" key="1">
    <source>
        <dbReference type="ARBA" id="ARBA00008764"/>
    </source>
</evidence>
<keyword evidence="5 6" id="KW-0720">Serine protease</keyword>
<reference evidence="7 8" key="1">
    <citation type="submission" date="2017-05" db="EMBL/GenBank/DDBJ databases">
        <authorList>
            <person name="Song R."/>
            <person name="Chenine A.L."/>
            <person name="Ruprecht R.M."/>
        </authorList>
    </citation>
    <scope>NUCLEOTIDE SEQUENCE [LARGE SCALE GENOMIC DNA]</scope>
    <source>
        <strain evidence="7 8">CECT 8898</strain>
    </source>
</reference>
<evidence type="ECO:0000313" key="8">
    <source>
        <dbReference type="Proteomes" id="UP000207598"/>
    </source>
</evidence>
<evidence type="ECO:0000313" key="7">
    <source>
        <dbReference type="EMBL" id="SMX50307.1"/>
    </source>
</evidence>